<dbReference type="SUPFAM" id="SSF52279">
    <property type="entry name" value="Beta-D-glucan exohydrolase, C-terminal domain"/>
    <property type="match status" value="1"/>
</dbReference>
<dbReference type="Proteomes" id="UP001480595">
    <property type="component" value="Unassembled WGS sequence"/>
</dbReference>
<evidence type="ECO:0000256" key="14">
    <source>
        <dbReference type="ARBA" id="ARBA00039579"/>
    </source>
</evidence>
<evidence type="ECO:0000256" key="6">
    <source>
        <dbReference type="ARBA" id="ARBA00022525"/>
    </source>
</evidence>
<organism evidence="21 22">
    <name type="scientific">Apiospora phragmitis</name>
    <dbReference type="NCBI Taxonomy" id="2905665"/>
    <lineage>
        <taxon>Eukaryota</taxon>
        <taxon>Fungi</taxon>
        <taxon>Dikarya</taxon>
        <taxon>Ascomycota</taxon>
        <taxon>Pezizomycotina</taxon>
        <taxon>Sordariomycetes</taxon>
        <taxon>Xylariomycetidae</taxon>
        <taxon>Amphisphaeriales</taxon>
        <taxon>Apiosporaceae</taxon>
        <taxon>Apiospora</taxon>
    </lineage>
</organism>
<keyword evidence="6" id="KW-0964">Secreted</keyword>
<dbReference type="InterPro" id="IPR026891">
    <property type="entry name" value="Fn3-like"/>
</dbReference>
<keyword evidence="7" id="KW-0732">Signal</keyword>
<evidence type="ECO:0000259" key="18">
    <source>
        <dbReference type="Pfam" id="PF00933"/>
    </source>
</evidence>
<evidence type="ECO:0000256" key="16">
    <source>
        <dbReference type="ARBA" id="ARBA00041601"/>
    </source>
</evidence>
<dbReference type="Pfam" id="PF14310">
    <property type="entry name" value="Fn3-like"/>
    <property type="match status" value="1"/>
</dbReference>
<dbReference type="InterPro" id="IPR001764">
    <property type="entry name" value="Glyco_hydro_3_N"/>
</dbReference>
<evidence type="ECO:0000259" key="20">
    <source>
        <dbReference type="Pfam" id="PF14310"/>
    </source>
</evidence>
<dbReference type="SUPFAM" id="SSF51445">
    <property type="entry name" value="(Trans)glycosidases"/>
    <property type="match status" value="1"/>
</dbReference>
<feature type="domain" description="Fibronectin type III-like" evidence="20">
    <location>
        <begin position="786"/>
        <end position="820"/>
    </location>
</feature>
<feature type="domain" description="Glycoside hydrolase family 3 C-terminal" evidence="19">
    <location>
        <begin position="512"/>
        <end position="746"/>
    </location>
</feature>
<dbReference type="Gene3D" id="3.40.50.1700">
    <property type="entry name" value="Glycoside hydrolase family 3 C-terminal domain"/>
    <property type="match status" value="1"/>
</dbReference>
<keyword evidence="11 21" id="KW-0326">Glycosidase</keyword>
<dbReference type="EC" id="3.2.1.21" evidence="5"/>
<evidence type="ECO:0000256" key="17">
    <source>
        <dbReference type="ARBA" id="ARBA00041808"/>
    </source>
</evidence>
<dbReference type="InterPro" id="IPR050288">
    <property type="entry name" value="Cellulose_deg_GH3"/>
</dbReference>
<dbReference type="RefSeq" id="XP_066717510.1">
    <property type="nucleotide sequence ID" value="XM_066858241.1"/>
</dbReference>
<proteinExistence type="inferred from homology"/>
<feature type="domain" description="Glycoside hydrolase family 3 N-terminal" evidence="18">
    <location>
        <begin position="282"/>
        <end position="451"/>
    </location>
</feature>
<evidence type="ECO:0000256" key="15">
    <source>
        <dbReference type="ARBA" id="ARBA00041276"/>
    </source>
</evidence>
<keyword evidence="8" id="KW-0378">Hydrolase</keyword>
<comment type="pathway">
    <text evidence="3">Glycan metabolism; cellulose degradation.</text>
</comment>
<dbReference type="GO" id="GO:0016798">
    <property type="term" value="F:hydrolase activity, acting on glycosyl bonds"/>
    <property type="evidence" value="ECO:0007669"/>
    <property type="project" value="UniProtKB-KW"/>
</dbReference>
<keyword evidence="9" id="KW-0325">Glycoprotein</keyword>
<comment type="function">
    <text evidence="13">Beta-glucosidases are one of a number of cellulolytic enzymes involved in the degradation of cellulosic biomass. Catalyzes the last step releasing glucose from the inhibitory cellobiose.</text>
</comment>
<dbReference type="InterPro" id="IPR013783">
    <property type="entry name" value="Ig-like_fold"/>
</dbReference>
<dbReference type="PANTHER" id="PTHR42715:SF12">
    <property type="entry name" value="BETA-GLUCOSIDASE G-RELATED"/>
    <property type="match status" value="1"/>
</dbReference>
<dbReference type="PANTHER" id="PTHR42715">
    <property type="entry name" value="BETA-GLUCOSIDASE"/>
    <property type="match status" value="1"/>
</dbReference>
<comment type="subcellular location">
    <subcellularLocation>
        <location evidence="2">Secreted</location>
    </subcellularLocation>
</comment>
<dbReference type="Gene3D" id="3.20.20.300">
    <property type="entry name" value="Glycoside hydrolase, family 3, N-terminal domain"/>
    <property type="match status" value="2"/>
</dbReference>
<evidence type="ECO:0000259" key="19">
    <source>
        <dbReference type="Pfam" id="PF01915"/>
    </source>
</evidence>
<evidence type="ECO:0000256" key="13">
    <source>
        <dbReference type="ARBA" id="ARBA00024983"/>
    </source>
</evidence>
<keyword evidence="22" id="KW-1185">Reference proteome</keyword>
<evidence type="ECO:0000256" key="12">
    <source>
        <dbReference type="ARBA" id="ARBA00023326"/>
    </source>
</evidence>
<dbReference type="InterPro" id="IPR036881">
    <property type="entry name" value="Glyco_hydro_3_C_sf"/>
</dbReference>
<evidence type="ECO:0000256" key="1">
    <source>
        <dbReference type="ARBA" id="ARBA00000448"/>
    </source>
</evidence>
<evidence type="ECO:0000256" key="8">
    <source>
        <dbReference type="ARBA" id="ARBA00022801"/>
    </source>
</evidence>
<evidence type="ECO:0000313" key="21">
    <source>
        <dbReference type="EMBL" id="KAK8070216.1"/>
    </source>
</evidence>
<protein>
    <recommendedName>
        <fullName evidence="14">Probable beta-glucosidase G</fullName>
        <ecNumber evidence="5">3.2.1.21</ecNumber>
    </recommendedName>
    <alternativeName>
        <fullName evidence="15">Beta-D-glucoside glucohydrolase G</fullName>
    </alternativeName>
    <alternativeName>
        <fullName evidence="16">Cellobiase G</fullName>
    </alternativeName>
    <alternativeName>
        <fullName evidence="17">Gentiobiase G</fullName>
    </alternativeName>
</protein>
<comment type="similarity">
    <text evidence="4">Belongs to the glycosyl hydrolase 3 family.</text>
</comment>
<evidence type="ECO:0000256" key="7">
    <source>
        <dbReference type="ARBA" id="ARBA00022729"/>
    </source>
</evidence>
<dbReference type="GeneID" id="92091304"/>
<dbReference type="InterPro" id="IPR036962">
    <property type="entry name" value="Glyco_hydro_3_N_sf"/>
</dbReference>
<evidence type="ECO:0000256" key="4">
    <source>
        <dbReference type="ARBA" id="ARBA00005336"/>
    </source>
</evidence>
<dbReference type="Pfam" id="PF00933">
    <property type="entry name" value="Glyco_hydro_3"/>
    <property type="match status" value="1"/>
</dbReference>
<evidence type="ECO:0000313" key="22">
    <source>
        <dbReference type="Proteomes" id="UP001480595"/>
    </source>
</evidence>
<gene>
    <name evidence="21" type="ORF">PG994_006832</name>
</gene>
<evidence type="ECO:0000256" key="11">
    <source>
        <dbReference type="ARBA" id="ARBA00023295"/>
    </source>
</evidence>
<dbReference type="Pfam" id="PF01915">
    <property type="entry name" value="Glyco_hydro_3_C"/>
    <property type="match status" value="1"/>
</dbReference>
<sequence>MAPLTPWPALHIPPTEHGDTSVQGLCLPPIQAQLLLEAVVLSIQGMAYYIRCARPESGSRGQVLCPWLGTLLLPPMGTNAKPRTLCFPDCSPDALPPRFTGKTASQPAPVPIINSPWLLPGPCLSALAALAPATNAQNFGGSSRGAGDFTYVQPLNTTILTKTNGNGGWKDAMAKAQDFVAQLTIEEKANMVTGAAGPCVGNILPIPRLGFNGLCLQDGPLSIRVADYASVFSAGVSAAASWDRKILYERGYAMGEEFKAKGAQVALSLRRRPLPDRYRHEETIKGHQDAGVQATPKHFIGNEQETQRNPNFDSTGIKVIQEAVSSNIDDRTMHEIYLWPFANSVRAKAAAVMCPYQRINGSYGCANSKTLNGLLKGELGFQGYVMSDWGAVHSGVASIESGLDLNMPGGLGVYGMDTTLGSFFGPNVTLAVNNGTLDMTRVDDMIVRIMTPYYLLGQDKDFPTIDPSSGALNTFFARKDWKAEDFNMTGPSSRDVRGNHGDLIRKHGAEATVLLKNVDKALPLKAPKSIAVFGNDAGDVTQGFLNQKDFEYGTLATGGGSGTGRLTYLITPLEAVKARAKKDGALVQQWLNNTLIATSNVTDLWNPTPLSDRKHLSVDWDGEEVVASVAKSCNNTVVVTHSSGINLLPFADHPNVTAILAAHYPGQESGNSIADILYGDVNPSGHLPYTIAYNGTDYNAPPTTQVNTTGIDDWQSWFDEKLEIDYRHFDAHKISVRYEFGFGLSYTTFDLAKDVKVETLDSEITATPRDEPVQPGGNPALWAPCITFELMRRDLSYWDVISQGWVIPAGEFTLSAGFSSRDFKAQAKVTPIKA</sequence>
<evidence type="ECO:0000256" key="5">
    <source>
        <dbReference type="ARBA" id="ARBA00012744"/>
    </source>
</evidence>
<comment type="caution">
    <text evidence="21">The sequence shown here is derived from an EMBL/GenBank/DDBJ whole genome shotgun (WGS) entry which is preliminary data.</text>
</comment>
<comment type="catalytic activity">
    <reaction evidence="1">
        <text>Hydrolysis of terminal, non-reducing beta-D-glucosyl residues with release of beta-D-glucose.</text>
        <dbReference type="EC" id="3.2.1.21"/>
    </reaction>
</comment>
<evidence type="ECO:0000256" key="10">
    <source>
        <dbReference type="ARBA" id="ARBA00023277"/>
    </source>
</evidence>
<name>A0ABR1VG61_9PEZI</name>
<dbReference type="PRINTS" id="PR00133">
    <property type="entry name" value="GLHYDRLASE3"/>
</dbReference>
<evidence type="ECO:0000256" key="2">
    <source>
        <dbReference type="ARBA" id="ARBA00004613"/>
    </source>
</evidence>
<accession>A0ABR1VG61</accession>
<evidence type="ECO:0000256" key="3">
    <source>
        <dbReference type="ARBA" id="ARBA00004987"/>
    </source>
</evidence>
<keyword evidence="10" id="KW-0119">Carbohydrate metabolism</keyword>
<evidence type="ECO:0000256" key="9">
    <source>
        <dbReference type="ARBA" id="ARBA00023180"/>
    </source>
</evidence>
<dbReference type="Gene3D" id="2.60.40.10">
    <property type="entry name" value="Immunoglobulins"/>
    <property type="match status" value="1"/>
</dbReference>
<dbReference type="InterPro" id="IPR002772">
    <property type="entry name" value="Glyco_hydro_3_C"/>
</dbReference>
<keyword evidence="12" id="KW-0624">Polysaccharide degradation</keyword>
<dbReference type="EMBL" id="JAQQWL010000006">
    <property type="protein sequence ID" value="KAK8070216.1"/>
    <property type="molecule type" value="Genomic_DNA"/>
</dbReference>
<reference evidence="21 22" key="1">
    <citation type="submission" date="2023-01" db="EMBL/GenBank/DDBJ databases">
        <title>Analysis of 21 Apiospora genomes using comparative genomics revels a genus with tremendous synthesis potential of carbohydrate active enzymes and secondary metabolites.</title>
        <authorList>
            <person name="Sorensen T."/>
        </authorList>
    </citation>
    <scope>NUCLEOTIDE SEQUENCE [LARGE SCALE GENOMIC DNA]</scope>
    <source>
        <strain evidence="21 22">CBS 135458</strain>
    </source>
</reference>
<dbReference type="InterPro" id="IPR017853">
    <property type="entry name" value="GH"/>
</dbReference>